<comment type="caution">
    <text evidence="2">The sequence shown here is derived from an EMBL/GenBank/DDBJ whole genome shotgun (WGS) entry which is preliminary data.</text>
</comment>
<feature type="compositionally biased region" description="Polar residues" evidence="1">
    <location>
        <begin position="45"/>
        <end position="58"/>
    </location>
</feature>
<evidence type="ECO:0000313" key="2">
    <source>
        <dbReference type="EMBL" id="PON75137.1"/>
    </source>
</evidence>
<reference evidence="3" key="1">
    <citation type="submission" date="2016-06" db="EMBL/GenBank/DDBJ databases">
        <title>Parallel loss of symbiosis genes in relatives of nitrogen-fixing non-legume Parasponia.</title>
        <authorList>
            <person name="Van Velzen R."/>
            <person name="Holmer R."/>
            <person name="Bu F."/>
            <person name="Rutten L."/>
            <person name="Van Zeijl A."/>
            <person name="Liu W."/>
            <person name="Santuari L."/>
            <person name="Cao Q."/>
            <person name="Sharma T."/>
            <person name="Shen D."/>
            <person name="Roswanjaya Y."/>
            <person name="Wardhani T."/>
            <person name="Kalhor M.S."/>
            <person name="Jansen J."/>
            <person name="Van den Hoogen J."/>
            <person name="Gungor B."/>
            <person name="Hartog M."/>
            <person name="Hontelez J."/>
            <person name="Verver J."/>
            <person name="Yang W.-C."/>
            <person name="Schijlen E."/>
            <person name="Repin R."/>
            <person name="Schilthuizen M."/>
            <person name="Schranz E."/>
            <person name="Heidstra R."/>
            <person name="Miyata K."/>
            <person name="Fedorova E."/>
            <person name="Kohlen W."/>
            <person name="Bisseling T."/>
            <person name="Smit S."/>
            <person name="Geurts R."/>
        </authorList>
    </citation>
    <scope>NUCLEOTIDE SEQUENCE [LARGE SCALE GENOMIC DNA]</scope>
    <source>
        <strain evidence="3">cv. WU1-14</strain>
    </source>
</reference>
<proteinExistence type="predicted"/>
<evidence type="ECO:0000256" key="1">
    <source>
        <dbReference type="SAM" id="MobiDB-lite"/>
    </source>
</evidence>
<keyword evidence="3" id="KW-1185">Reference proteome</keyword>
<name>A0A2P5DPB8_PARAD</name>
<feature type="compositionally biased region" description="Basic and acidic residues" evidence="1">
    <location>
        <begin position="93"/>
        <end position="104"/>
    </location>
</feature>
<dbReference type="EMBL" id="JXTB01000025">
    <property type="protein sequence ID" value="PON75137.1"/>
    <property type="molecule type" value="Genomic_DNA"/>
</dbReference>
<accession>A0A2P5DPB8</accession>
<dbReference type="AlphaFoldDB" id="A0A2P5DPB8"/>
<dbReference type="Proteomes" id="UP000237105">
    <property type="component" value="Unassembled WGS sequence"/>
</dbReference>
<gene>
    <name evidence="2" type="ORF">PanWU01x14_044890</name>
</gene>
<protein>
    <submittedName>
        <fullName evidence="2">Uncharacterized protein</fullName>
    </submittedName>
</protein>
<sequence length="122" mass="12538">MVPSEDEVPVAPGSDASRLPSGEMSATRAVYGEGMPLSLPEGSAVPTSSTPDSGSKSGTACLGREIAELSGGAPRLKSRLSSPPLVPIKRRHEVGSSKEEEARQRRGAGLPPRLTAMTTGPC</sequence>
<feature type="region of interest" description="Disordered" evidence="1">
    <location>
        <begin position="1"/>
        <end position="122"/>
    </location>
</feature>
<organism evidence="2 3">
    <name type="scientific">Parasponia andersonii</name>
    <name type="common">Sponia andersonii</name>
    <dbReference type="NCBI Taxonomy" id="3476"/>
    <lineage>
        <taxon>Eukaryota</taxon>
        <taxon>Viridiplantae</taxon>
        <taxon>Streptophyta</taxon>
        <taxon>Embryophyta</taxon>
        <taxon>Tracheophyta</taxon>
        <taxon>Spermatophyta</taxon>
        <taxon>Magnoliopsida</taxon>
        <taxon>eudicotyledons</taxon>
        <taxon>Gunneridae</taxon>
        <taxon>Pentapetalae</taxon>
        <taxon>rosids</taxon>
        <taxon>fabids</taxon>
        <taxon>Rosales</taxon>
        <taxon>Cannabaceae</taxon>
        <taxon>Parasponia</taxon>
    </lineage>
</organism>
<evidence type="ECO:0000313" key="3">
    <source>
        <dbReference type="Proteomes" id="UP000237105"/>
    </source>
</evidence>